<protein>
    <submittedName>
        <fullName evidence="2">Uncharacterized protein</fullName>
    </submittedName>
</protein>
<feature type="region of interest" description="Disordered" evidence="1">
    <location>
        <begin position="1"/>
        <end position="44"/>
    </location>
</feature>
<evidence type="ECO:0000256" key="1">
    <source>
        <dbReference type="SAM" id="MobiDB-lite"/>
    </source>
</evidence>
<name>A0A4Q1BMQ1_TREME</name>
<dbReference type="InParanoid" id="A0A4Q1BMQ1"/>
<accession>A0A4Q1BMQ1</accession>
<dbReference type="AlphaFoldDB" id="A0A4Q1BMQ1"/>
<dbReference type="EMBL" id="SDIL01000036">
    <property type="protein sequence ID" value="RXK39121.1"/>
    <property type="molecule type" value="Genomic_DNA"/>
</dbReference>
<gene>
    <name evidence="2" type="ORF">M231_03626</name>
</gene>
<dbReference type="Proteomes" id="UP000289152">
    <property type="component" value="Unassembled WGS sequence"/>
</dbReference>
<feature type="region of interest" description="Disordered" evidence="1">
    <location>
        <begin position="83"/>
        <end position="170"/>
    </location>
</feature>
<reference evidence="2 3" key="1">
    <citation type="submission" date="2016-06" db="EMBL/GenBank/DDBJ databases">
        <title>Evolution of pathogenesis and genome organization in the Tremellales.</title>
        <authorList>
            <person name="Cuomo C."/>
            <person name="Litvintseva A."/>
            <person name="Heitman J."/>
            <person name="Chen Y."/>
            <person name="Sun S."/>
            <person name="Springer D."/>
            <person name="Dromer F."/>
            <person name="Young S."/>
            <person name="Zeng Q."/>
            <person name="Chapman S."/>
            <person name="Gujja S."/>
            <person name="Saif S."/>
            <person name="Birren B."/>
        </authorList>
    </citation>
    <scope>NUCLEOTIDE SEQUENCE [LARGE SCALE GENOMIC DNA]</scope>
    <source>
        <strain evidence="2 3">ATCC 28783</strain>
    </source>
</reference>
<evidence type="ECO:0000313" key="2">
    <source>
        <dbReference type="EMBL" id="RXK39121.1"/>
    </source>
</evidence>
<keyword evidence="3" id="KW-1185">Reference proteome</keyword>
<dbReference type="VEuPathDB" id="FungiDB:TREMEDRAFT_59439"/>
<feature type="compositionally biased region" description="Polar residues" evidence="1">
    <location>
        <begin position="31"/>
        <end position="44"/>
    </location>
</feature>
<evidence type="ECO:0000313" key="3">
    <source>
        <dbReference type="Proteomes" id="UP000289152"/>
    </source>
</evidence>
<comment type="caution">
    <text evidence="2">The sequence shown here is derived from an EMBL/GenBank/DDBJ whole genome shotgun (WGS) entry which is preliminary data.</text>
</comment>
<organism evidence="2 3">
    <name type="scientific">Tremella mesenterica</name>
    <name type="common">Jelly fungus</name>
    <dbReference type="NCBI Taxonomy" id="5217"/>
    <lineage>
        <taxon>Eukaryota</taxon>
        <taxon>Fungi</taxon>
        <taxon>Dikarya</taxon>
        <taxon>Basidiomycota</taxon>
        <taxon>Agaricomycotina</taxon>
        <taxon>Tremellomycetes</taxon>
        <taxon>Tremellales</taxon>
        <taxon>Tremellaceae</taxon>
        <taxon>Tremella</taxon>
    </lineage>
</organism>
<proteinExistence type="predicted"/>
<feature type="compositionally biased region" description="Low complexity" evidence="1">
    <location>
        <begin position="140"/>
        <end position="153"/>
    </location>
</feature>
<sequence>MPTTHNTHTNAHTNHGHSRHSRSFVDHSNRTNETTISSNDPYQTFDQTNQEEQLFTFPTSIGNEPVLGMSEVMTPQEYLTRLFSQNSKKQNSEDPEDDYSFWRTRDINNPSYSPRGVSRMPMQPKPKVSKSQMEQRDLTEQVFTQLQLQQEAQPEPEQEVLPDKSEWPDESVLVDEKVEEEEGVDVMGRYVDHHKSNIFER</sequence>
<feature type="compositionally biased region" description="Low complexity" evidence="1">
    <location>
        <begin position="1"/>
        <end position="13"/>
    </location>
</feature>